<evidence type="ECO:0000256" key="1">
    <source>
        <dbReference type="SAM" id="MobiDB-lite"/>
    </source>
</evidence>
<sequence length="88" mass="10284">MSSDLWLLQRDVVYGRKQFGLTREEMVSLYEEINGLPKLVDVVRDWEKKMKQIEEEKIFGDLEDLPSPKRPSLPLSPTMLLEHPTPDT</sequence>
<reference evidence="2 3" key="1">
    <citation type="journal article" date="2024" name="G3 (Bethesda)">
        <title>Genome assembly of Hibiscus sabdariffa L. provides insights into metabolisms of medicinal natural products.</title>
        <authorList>
            <person name="Kim T."/>
        </authorList>
    </citation>
    <scope>NUCLEOTIDE SEQUENCE [LARGE SCALE GENOMIC DNA]</scope>
    <source>
        <strain evidence="2">TK-2024</strain>
        <tissue evidence="2">Old leaves</tissue>
    </source>
</reference>
<proteinExistence type="predicted"/>
<evidence type="ECO:0000313" key="3">
    <source>
        <dbReference type="Proteomes" id="UP001396334"/>
    </source>
</evidence>
<accession>A0ABR2PSF2</accession>
<evidence type="ECO:0000313" key="2">
    <source>
        <dbReference type="EMBL" id="KAK8991391.1"/>
    </source>
</evidence>
<protein>
    <submittedName>
        <fullName evidence="2">Uncharacterized protein</fullName>
    </submittedName>
</protein>
<dbReference type="Proteomes" id="UP001396334">
    <property type="component" value="Unassembled WGS sequence"/>
</dbReference>
<feature type="region of interest" description="Disordered" evidence="1">
    <location>
        <begin position="64"/>
        <end position="88"/>
    </location>
</feature>
<comment type="caution">
    <text evidence="2">The sequence shown here is derived from an EMBL/GenBank/DDBJ whole genome shotgun (WGS) entry which is preliminary data.</text>
</comment>
<name>A0ABR2PSF2_9ROSI</name>
<dbReference type="EMBL" id="JBBPBN010000052">
    <property type="protein sequence ID" value="KAK8991391.1"/>
    <property type="molecule type" value="Genomic_DNA"/>
</dbReference>
<organism evidence="2 3">
    <name type="scientific">Hibiscus sabdariffa</name>
    <name type="common">roselle</name>
    <dbReference type="NCBI Taxonomy" id="183260"/>
    <lineage>
        <taxon>Eukaryota</taxon>
        <taxon>Viridiplantae</taxon>
        <taxon>Streptophyta</taxon>
        <taxon>Embryophyta</taxon>
        <taxon>Tracheophyta</taxon>
        <taxon>Spermatophyta</taxon>
        <taxon>Magnoliopsida</taxon>
        <taxon>eudicotyledons</taxon>
        <taxon>Gunneridae</taxon>
        <taxon>Pentapetalae</taxon>
        <taxon>rosids</taxon>
        <taxon>malvids</taxon>
        <taxon>Malvales</taxon>
        <taxon>Malvaceae</taxon>
        <taxon>Malvoideae</taxon>
        <taxon>Hibiscus</taxon>
    </lineage>
</organism>
<keyword evidence="3" id="KW-1185">Reference proteome</keyword>
<gene>
    <name evidence="2" type="ORF">V6N11_062406</name>
</gene>